<dbReference type="EMBL" id="CP046052">
    <property type="protein sequence ID" value="QGM45943.1"/>
    <property type="molecule type" value="Genomic_DNA"/>
</dbReference>
<gene>
    <name evidence="2" type="ORF">H2LOC_009635</name>
</gene>
<accession>A0A6B8KHG3</accession>
<keyword evidence="3" id="KW-1185">Reference proteome</keyword>
<evidence type="ECO:0000313" key="3">
    <source>
        <dbReference type="Proteomes" id="UP000309061"/>
    </source>
</evidence>
<dbReference type="KEGG" id="mhey:H2LOC_009635"/>
<sequence>MICTERKSFWSDVRGTVTILGAVAIPLLMGFAALAVEYGAGLLHQEQNQRTADLASYIAATYCIANGNCGTTTTLATARSMANNIAALNGVPAASVTVSLGNSPASTTSQAVAVTIQTSQYLFLAPILGSGRTLSPTARSYAQLNASAVAAPCVLGLSASAALSLSGGVSLTAPSCGVATNNTVVVPCGTTLTASSVSYNTVAPTVGCSNMTPATATKMASTDPLATTSPVTTAEGRMSTVTAITSPSAPSVTVSAAAGGRAWPSSLTNLGWYPTTTVTDSSTGCTATWNSGSSAWTISGCASNTYNINSAIVSGPGMVFMPSGSSSAVYNFNYAVSTNYTTSSFGPGTYNFLQPVSAAGATTFGAVSSSGGTTTYGVGNFNFAQTLSTAGTTVFGAGNFNFVGSISLSGVTIFGASTAPSSNASPSTTTFASGSYTYNLNQGLSAGGGSTTAFGPGTFNIGAPSSTTCTNGYAYSICNTSTLLSFAGPSTFTTSKGVYSGGGTVLTMGSGSTGNSYQIGRSGDGNALNLTGGAVVTLGDATCAGCVFQLNGNLVDGGGRCTLISASAQHDINGSMNLQGGTVLGTGVYTVAGYFGAGISSGGAVTCTIPNYNGGGSSSSQSVGVYGYGVTVAYGANAIAYTDSSRNAYGFYVGAGFTNFTLVAPTSSTAGTQNLAVAGPMAGGTAAGIFLGAGASNTTISGALYTPTGPFSMSGGASVVNGAGACLEIVAQTISLSGGAAAASTCITGTGGTNSSGTTVSIVK</sequence>
<name>A0A6B8KHG3_9HYPH</name>
<organism evidence="2 3">
    <name type="scientific">Methylocystis heyeri</name>
    <dbReference type="NCBI Taxonomy" id="391905"/>
    <lineage>
        <taxon>Bacteria</taxon>
        <taxon>Pseudomonadati</taxon>
        <taxon>Pseudomonadota</taxon>
        <taxon>Alphaproteobacteria</taxon>
        <taxon>Hyphomicrobiales</taxon>
        <taxon>Methylocystaceae</taxon>
        <taxon>Methylocystis</taxon>
    </lineage>
</organism>
<dbReference type="Pfam" id="PF13400">
    <property type="entry name" value="Tad"/>
    <property type="match status" value="1"/>
</dbReference>
<evidence type="ECO:0000313" key="2">
    <source>
        <dbReference type="EMBL" id="QGM45943.1"/>
    </source>
</evidence>
<dbReference type="RefSeq" id="WP_136496208.1">
    <property type="nucleotide sequence ID" value="NZ_CP046052.1"/>
</dbReference>
<protein>
    <recommendedName>
        <fullName evidence="1">Putative Flp pilus-assembly TadG-like N-terminal domain-containing protein</fullName>
    </recommendedName>
</protein>
<dbReference type="OrthoDB" id="7942030at2"/>
<reference evidence="2 3" key="1">
    <citation type="submission" date="2019-11" db="EMBL/GenBank/DDBJ databases">
        <title>The genome sequence of Methylocystis heyeri.</title>
        <authorList>
            <person name="Oshkin I.Y."/>
            <person name="Miroshnikov K."/>
            <person name="Dedysh S.N."/>
        </authorList>
    </citation>
    <scope>NUCLEOTIDE SEQUENCE [LARGE SCALE GENOMIC DNA]</scope>
    <source>
        <strain evidence="2 3">H2</strain>
    </source>
</reference>
<dbReference type="Proteomes" id="UP000309061">
    <property type="component" value="Chromosome"/>
</dbReference>
<proteinExistence type="predicted"/>
<dbReference type="InterPro" id="IPR028087">
    <property type="entry name" value="Tad_N"/>
</dbReference>
<dbReference type="AlphaFoldDB" id="A0A6B8KHG3"/>
<evidence type="ECO:0000259" key="1">
    <source>
        <dbReference type="Pfam" id="PF13400"/>
    </source>
</evidence>
<feature type="domain" description="Putative Flp pilus-assembly TadG-like N-terminal" evidence="1">
    <location>
        <begin position="15"/>
        <end position="60"/>
    </location>
</feature>